<dbReference type="Gene3D" id="2.180.10.10">
    <property type="entry name" value="RHS repeat-associated core"/>
    <property type="match status" value="1"/>
</dbReference>
<dbReference type="InterPro" id="IPR050708">
    <property type="entry name" value="T6SS_VgrG/RHS"/>
</dbReference>
<sequence>MQNGANPQPYKLTTKELESNFGLNIYDFGARMQDMQLGRWWQIDPMAEDFYNMSQYSYCGNNPANLVDPDGMKWLNTNDEEIAKRLQEGISKRLTTENANLTKANAKIADIKAEIKKSGGSDKLNNSLKAAEANVASISSTISDLNSSSTELSEMGNATTTQVFTFDNSSDAVTYTEKKSDGVIHMGNSSDANALHEAVHGFQIFKGTMDNSNRIDREVVPYQRQYSFDPNSMTSSKVPSDYGRVSSRSDITRNWVWFINDSKGNYPYFDPGTKQSAINGVLKVLREQEKGK</sequence>
<dbReference type="NCBIfam" id="TIGR03696">
    <property type="entry name" value="Rhs_assc_core"/>
    <property type="match status" value="1"/>
</dbReference>
<dbReference type="PANTHER" id="PTHR32305">
    <property type="match status" value="1"/>
</dbReference>
<evidence type="ECO:0000313" key="2">
    <source>
        <dbReference type="Proteomes" id="UP000323632"/>
    </source>
</evidence>
<evidence type="ECO:0000313" key="1">
    <source>
        <dbReference type="EMBL" id="KAA5536543.1"/>
    </source>
</evidence>
<dbReference type="EMBL" id="VWSH01000001">
    <property type="protein sequence ID" value="KAA5536543.1"/>
    <property type="molecule type" value="Genomic_DNA"/>
</dbReference>
<name>A0A5M6CNB7_9BACT</name>
<gene>
    <name evidence="1" type="ORF">F0919_02425</name>
</gene>
<dbReference type="AlphaFoldDB" id="A0A5M6CNB7"/>
<protein>
    <recommendedName>
        <fullName evidence="3">RHS repeat-associated core domain-containing protein</fullName>
    </recommendedName>
</protein>
<proteinExistence type="predicted"/>
<dbReference type="RefSeq" id="WP_150031120.1">
    <property type="nucleotide sequence ID" value="NZ_VWSH01000001.1"/>
</dbReference>
<comment type="caution">
    <text evidence="1">The sequence shown here is derived from an EMBL/GenBank/DDBJ whole genome shotgun (WGS) entry which is preliminary data.</text>
</comment>
<accession>A0A5M6CNB7</accession>
<dbReference type="PANTHER" id="PTHR32305:SF15">
    <property type="entry name" value="PROTEIN RHSA-RELATED"/>
    <property type="match status" value="1"/>
</dbReference>
<evidence type="ECO:0008006" key="3">
    <source>
        <dbReference type="Google" id="ProtNLM"/>
    </source>
</evidence>
<organism evidence="1 2">
    <name type="scientific">Taibaiella lutea</name>
    <dbReference type="NCBI Taxonomy" id="2608001"/>
    <lineage>
        <taxon>Bacteria</taxon>
        <taxon>Pseudomonadati</taxon>
        <taxon>Bacteroidota</taxon>
        <taxon>Chitinophagia</taxon>
        <taxon>Chitinophagales</taxon>
        <taxon>Chitinophagaceae</taxon>
        <taxon>Taibaiella</taxon>
    </lineage>
</organism>
<dbReference type="InterPro" id="IPR022385">
    <property type="entry name" value="Rhs_assc_core"/>
</dbReference>
<dbReference type="Proteomes" id="UP000323632">
    <property type="component" value="Unassembled WGS sequence"/>
</dbReference>
<keyword evidence="2" id="KW-1185">Reference proteome</keyword>
<reference evidence="1 2" key="1">
    <citation type="submission" date="2019-09" db="EMBL/GenBank/DDBJ databases">
        <title>Genome sequence and assembly of Taibaiella sp.</title>
        <authorList>
            <person name="Chhetri G."/>
        </authorList>
    </citation>
    <scope>NUCLEOTIDE SEQUENCE [LARGE SCALE GENOMIC DNA]</scope>
    <source>
        <strain evidence="1 2">KVB11</strain>
    </source>
</reference>